<dbReference type="PhylomeDB" id="A0A060RTV4"/>
<accession>A0A060RTV4</accession>
<dbReference type="VEuPathDB" id="PlasmoDB:PRCDC_0511300"/>
<dbReference type="EMBL" id="HG810766">
    <property type="protein sequence ID" value="CDO63001.1"/>
    <property type="molecule type" value="Genomic_DNA"/>
</dbReference>
<evidence type="ECO:0000313" key="2">
    <source>
        <dbReference type="Proteomes" id="UP000027581"/>
    </source>
</evidence>
<protein>
    <submittedName>
        <fullName evidence="1">Uncharacterized protein</fullName>
    </submittedName>
</protein>
<reference evidence="1" key="1">
    <citation type="submission" date="2014-01" db="EMBL/GenBank/DDBJ databases">
        <authorList>
            <person name="Aslett M."/>
        </authorList>
    </citation>
    <scope>NUCLEOTIDE SEQUENCE</scope>
    <source>
        <strain evidence="1">CDC</strain>
    </source>
</reference>
<reference evidence="1" key="2">
    <citation type="submission" date="2014-05" db="EMBL/GenBank/DDBJ databases">
        <title>The genome sequences of chimpanzee malaria parasites reveal the path to human adaptation.</title>
        <authorList>
            <person name="Otto T.D."/>
            <person name="Rayner J.C."/>
            <person name="Boehme U."/>
            <person name="Pain A."/>
            <person name="Spottiswoode N."/>
            <person name="Sanders M."/>
            <person name="Quail M."/>
            <person name="Ollomo B."/>
            <person name="Renaud F."/>
            <person name="Thomas A.W."/>
            <person name="Prugnolle F."/>
            <person name="Conway D.J."/>
            <person name="Newbold C."/>
            <person name="Berriman M."/>
        </authorList>
    </citation>
    <scope>NUCLEOTIDE SEQUENCE [LARGE SCALE GENOMIC DNA]</scope>
    <source>
        <strain evidence="1">CDC</strain>
    </source>
</reference>
<dbReference type="AlphaFoldDB" id="A0A060RTV4"/>
<evidence type="ECO:0000313" key="1">
    <source>
        <dbReference type="EMBL" id="CDO63001.1"/>
    </source>
</evidence>
<sequence length="128" mass="15706">MFYILNNVLKNIKKLDNVKSNFFLKDSFLKNKLKPNNLDDNLSSHVFFNEIFVSLRDDEKKDENKKVLLFNKVRNDKKHRKRAFQKRGYWKKMHYFIRKNNMMSYAFKVQNIDYEKIKKLKRGEVYSN</sequence>
<proteinExistence type="predicted"/>
<organism evidence="1 2">
    <name type="scientific">Plasmodium reichenowi</name>
    <dbReference type="NCBI Taxonomy" id="5854"/>
    <lineage>
        <taxon>Eukaryota</taxon>
        <taxon>Sar</taxon>
        <taxon>Alveolata</taxon>
        <taxon>Apicomplexa</taxon>
        <taxon>Aconoidasida</taxon>
        <taxon>Haemosporida</taxon>
        <taxon>Plasmodiidae</taxon>
        <taxon>Plasmodium</taxon>
        <taxon>Plasmodium (Laverania)</taxon>
    </lineage>
</organism>
<keyword evidence="2" id="KW-1185">Reference proteome</keyword>
<name>A0A060RTV4_PLARE</name>
<dbReference type="VEuPathDB" id="PlasmoDB:PRG01_0511300"/>
<gene>
    <name evidence="1" type="ORF">PRCDC_0511300</name>
</gene>
<dbReference type="Proteomes" id="UP000027581">
    <property type="component" value="Unassembled WGS sequence"/>
</dbReference>